<gene>
    <name evidence="1" type="ORF">LMG23994_00312</name>
</gene>
<sequence>MGILQGVFLRLLRVRVPECGHIDPACLPALVLTKEAPIPHGEPRSHTD</sequence>
<evidence type="ECO:0000313" key="2">
    <source>
        <dbReference type="Proteomes" id="UP000701702"/>
    </source>
</evidence>
<proteinExistence type="predicted"/>
<name>A0ABM8W9G1_9BURK</name>
<reference evidence="1 2" key="1">
    <citation type="submission" date="2021-08" db="EMBL/GenBank/DDBJ databases">
        <authorList>
            <person name="Peeters C."/>
        </authorList>
    </citation>
    <scope>NUCLEOTIDE SEQUENCE [LARGE SCALE GENOMIC DNA]</scope>
    <source>
        <strain evidence="1 2">LMG 23994</strain>
    </source>
</reference>
<evidence type="ECO:0000313" key="1">
    <source>
        <dbReference type="EMBL" id="CAG9163864.1"/>
    </source>
</evidence>
<protein>
    <submittedName>
        <fullName evidence="1">Uncharacterized protein</fullName>
    </submittedName>
</protein>
<organism evidence="1 2">
    <name type="scientific">Cupriavidus pinatubonensis</name>
    <dbReference type="NCBI Taxonomy" id="248026"/>
    <lineage>
        <taxon>Bacteria</taxon>
        <taxon>Pseudomonadati</taxon>
        <taxon>Pseudomonadota</taxon>
        <taxon>Betaproteobacteria</taxon>
        <taxon>Burkholderiales</taxon>
        <taxon>Burkholderiaceae</taxon>
        <taxon>Cupriavidus</taxon>
    </lineage>
</organism>
<comment type="caution">
    <text evidence="1">The sequence shown here is derived from an EMBL/GenBank/DDBJ whole genome shotgun (WGS) entry which is preliminary data.</text>
</comment>
<keyword evidence="2" id="KW-1185">Reference proteome</keyword>
<dbReference type="Proteomes" id="UP000701702">
    <property type="component" value="Unassembled WGS sequence"/>
</dbReference>
<accession>A0ABM8W9G1</accession>
<dbReference type="EMBL" id="CAJZAF010000001">
    <property type="protein sequence ID" value="CAG9163864.1"/>
    <property type="molecule type" value="Genomic_DNA"/>
</dbReference>